<evidence type="ECO:0000313" key="5">
    <source>
        <dbReference type="Proteomes" id="UP000274131"/>
    </source>
</evidence>
<evidence type="ECO:0000259" key="3">
    <source>
        <dbReference type="PROSITE" id="PS50002"/>
    </source>
</evidence>
<dbReference type="WBParaSite" id="EVEC_0001348801-mRNA-1">
    <property type="protein sequence ID" value="EVEC_0001348801-mRNA-1"/>
    <property type="gene ID" value="EVEC_0001348801"/>
</dbReference>
<evidence type="ECO:0000313" key="6">
    <source>
        <dbReference type="WBParaSite" id="EVEC_0001348801-mRNA-1"/>
    </source>
</evidence>
<organism evidence="6">
    <name type="scientific">Enterobius vermicularis</name>
    <name type="common">Human pinworm</name>
    <dbReference type="NCBI Taxonomy" id="51028"/>
    <lineage>
        <taxon>Eukaryota</taxon>
        <taxon>Metazoa</taxon>
        <taxon>Ecdysozoa</taxon>
        <taxon>Nematoda</taxon>
        <taxon>Chromadorea</taxon>
        <taxon>Rhabditida</taxon>
        <taxon>Spirurina</taxon>
        <taxon>Oxyuridomorpha</taxon>
        <taxon>Oxyuroidea</taxon>
        <taxon>Oxyuridae</taxon>
        <taxon>Enterobius</taxon>
    </lineage>
</organism>
<dbReference type="AlphaFoldDB" id="A0A0N4VR28"/>
<dbReference type="SUPFAM" id="SSF50044">
    <property type="entry name" value="SH3-domain"/>
    <property type="match status" value="1"/>
</dbReference>
<sequence>MSIAYCLSGNTGSGISPSTSTGSGNLPVTTASALPHPHYRPQSLSDTLLLALRQRPSTRLFRALFQYIPVRDSPNENPQLELPLQEGDYILVHGEMDEDQFYHGETLDGQTGLVPSNYVERVTDEHLLSNSTRAPSPSFPLTVPHHLTQIQHDFSIICPNDQILPDSVCPYPAVDVSNVTVQEIKQIDVPRGTLNKFYLSNVE</sequence>
<feature type="domain" description="SH3" evidence="3">
    <location>
        <begin position="56"/>
        <end position="124"/>
    </location>
</feature>
<dbReference type="InterPro" id="IPR040325">
    <property type="entry name" value="RIMBP1/2/3"/>
</dbReference>
<dbReference type="OrthoDB" id="4158657at2759"/>
<accession>A0A0N4VR28</accession>
<dbReference type="EMBL" id="UXUI01015540">
    <property type="protein sequence ID" value="VDD97872.1"/>
    <property type="molecule type" value="Genomic_DNA"/>
</dbReference>
<dbReference type="Pfam" id="PF07653">
    <property type="entry name" value="SH3_2"/>
    <property type="match status" value="1"/>
</dbReference>
<protein>
    <submittedName>
        <fullName evidence="6">SH3 domain-containing protein</fullName>
    </submittedName>
</protein>
<keyword evidence="5" id="KW-1185">Reference proteome</keyword>
<evidence type="ECO:0000313" key="4">
    <source>
        <dbReference type="EMBL" id="VDD97872.1"/>
    </source>
</evidence>
<dbReference type="PROSITE" id="PS50002">
    <property type="entry name" value="SH3"/>
    <property type="match status" value="1"/>
</dbReference>
<dbReference type="GO" id="GO:0045202">
    <property type="term" value="C:synapse"/>
    <property type="evidence" value="ECO:0007669"/>
    <property type="project" value="GOC"/>
</dbReference>
<name>A0A0N4VR28_ENTVE</name>
<dbReference type="InterPro" id="IPR036028">
    <property type="entry name" value="SH3-like_dom_sf"/>
</dbReference>
<gene>
    <name evidence="4" type="ORF">EVEC_LOCUS12623</name>
</gene>
<reference evidence="6" key="1">
    <citation type="submission" date="2017-02" db="UniProtKB">
        <authorList>
            <consortium name="WormBaseParasite"/>
        </authorList>
    </citation>
    <scope>IDENTIFICATION</scope>
</reference>
<keyword evidence="1 2" id="KW-0728">SH3 domain</keyword>
<evidence type="ECO:0000256" key="1">
    <source>
        <dbReference type="ARBA" id="ARBA00022443"/>
    </source>
</evidence>
<dbReference type="PANTHER" id="PTHR14234:SF19">
    <property type="entry name" value="RIM-BINDING PROTEIN, ISOFORM F"/>
    <property type="match status" value="1"/>
</dbReference>
<dbReference type="PANTHER" id="PTHR14234">
    <property type="entry name" value="RIM BINDING PROTEIN-RELATED"/>
    <property type="match status" value="1"/>
</dbReference>
<dbReference type="Gene3D" id="2.30.30.40">
    <property type="entry name" value="SH3 Domains"/>
    <property type="match status" value="1"/>
</dbReference>
<evidence type="ECO:0000256" key="2">
    <source>
        <dbReference type="PROSITE-ProRule" id="PRU00192"/>
    </source>
</evidence>
<dbReference type="GO" id="GO:0007274">
    <property type="term" value="P:neuromuscular synaptic transmission"/>
    <property type="evidence" value="ECO:0007669"/>
    <property type="project" value="TreeGrafter"/>
</dbReference>
<dbReference type="SMART" id="SM00326">
    <property type="entry name" value="SH3"/>
    <property type="match status" value="1"/>
</dbReference>
<reference evidence="4 5" key="2">
    <citation type="submission" date="2018-10" db="EMBL/GenBank/DDBJ databases">
        <authorList>
            <consortium name="Pathogen Informatics"/>
        </authorList>
    </citation>
    <scope>NUCLEOTIDE SEQUENCE [LARGE SCALE GENOMIC DNA]</scope>
</reference>
<proteinExistence type="predicted"/>
<dbReference type="Proteomes" id="UP000274131">
    <property type="component" value="Unassembled WGS sequence"/>
</dbReference>
<dbReference type="STRING" id="51028.A0A0N4VR28"/>
<dbReference type="InterPro" id="IPR001452">
    <property type="entry name" value="SH3_domain"/>
</dbReference>